<dbReference type="Proteomes" id="UP000828390">
    <property type="component" value="Unassembled WGS sequence"/>
</dbReference>
<dbReference type="AlphaFoldDB" id="A0A9D3Z0C0"/>
<name>A0A9D3Z0C0_DREPO</name>
<gene>
    <name evidence="2" type="ORF">DPMN_067772</name>
</gene>
<keyword evidence="3" id="KW-1185">Reference proteome</keyword>
<protein>
    <recommendedName>
        <fullName evidence="1">Integrase p58-like C-terminal domain-containing protein</fullName>
    </recommendedName>
</protein>
<comment type="caution">
    <text evidence="2">The sequence shown here is derived from an EMBL/GenBank/DDBJ whole genome shotgun (WGS) entry which is preliminary data.</text>
</comment>
<dbReference type="EMBL" id="JAIWYP010000014">
    <property type="protein sequence ID" value="KAH3708325.1"/>
    <property type="molecule type" value="Genomic_DNA"/>
</dbReference>
<reference evidence="2" key="2">
    <citation type="submission" date="2020-11" db="EMBL/GenBank/DDBJ databases">
        <authorList>
            <person name="McCartney M.A."/>
            <person name="Auch B."/>
            <person name="Kono T."/>
            <person name="Mallez S."/>
            <person name="Becker A."/>
            <person name="Gohl D.M."/>
            <person name="Silverstein K.A.T."/>
            <person name="Koren S."/>
            <person name="Bechman K.B."/>
            <person name="Herman A."/>
            <person name="Abrahante J.E."/>
            <person name="Garbe J."/>
        </authorList>
    </citation>
    <scope>NUCLEOTIDE SEQUENCE</scope>
    <source>
        <strain evidence="2">Duluth1</strain>
        <tissue evidence="2">Whole animal</tissue>
    </source>
</reference>
<proteinExistence type="predicted"/>
<feature type="domain" description="Integrase p58-like C-terminal" evidence="1">
    <location>
        <begin position="11"/>
        <end position="43"/>
    </location>
</feature>
<evidence type="ECO:0000259" key="1">
    <source>
        <dbReference type="Pfam" id="PF22938"/>
    </source>
</evidence>
<dbReference type="Pfam" id="PF22938">
    <property type="entry name" value="Integrase_p58_C"/>
    <property type="match status" value="1"/>
</dbReference>
<sequence length="220" mass="25689">MSPKLVSFWRGPYTVIRKLSDVVYDVDCGRKRTNQTAYCDRLRLSVQQVLVGEDRVNGQVERMIEIEPGSENNTVEEFNDDQFDQATGRAESNECVDELDDWGEVSFHGRKRKPPAWAKDYVFSIFIGNMTEMAKTKTTPRKPLCPMCRTLIPAGEKFEDHLVKCAMTKENVICWLCDKVFKKQEAVLSTYLSLILRKIRRILTYAYRKYCEPFYQRNRS</sequence>
<reference evidence="2" key="1">
    <citation type="journal article" date="2019" name="bioRxiv">
        <title>The Genome of the Zebra Mussel, Dreissena polymorpha: A Resource for Invasive Species Research.</title>
        <authorList>
            <person name="McCartney M.A."/>
            <person name="Auch B."/>
            <person name="Kono T."/>
            <person name="Mallez S."/>
            <person name="Zhang Y."/>
            <person name="Obille A."/>
            <person name="Becker A."/>
            <person name="Abrahante J.E."/>
            <person name="Garbe J."/>
            <person name="Badalamenti J.P."/>
            <person name="Herman A."/>
            <person name="Mangelson H."/>
            <person name="Liachko I."/>
            <person name="Sullivan S."/>
            <person name="Sone E.D."/>
            <person name="Koren S."/>
            <person name="Silverstein K.A.T."/>
            <person name="Beckman K.B."/>
            <person name="Gohl D.M."/>
        </authorList>
    </citation>
    <scope>NUCLEOTIDE SEQUENCE</scope>
    <source>
        <strain evidence="2">Duluth1</strain>
        <tissue evidence="2">Whole animal</tissue>
    </source>
</reference>
<organism evidence="2 3">
    <name type="scientific">Dreissena polymorpha</name>
    <name type="common">Zebra mussel</name>
    <name type="synonym">Mytilus polymorpha</name>
    <dbReference type="NCBI Taxonomy" id="45954"/>
    <lineage>
        <taxon>Eukaryota</taxon>
        <taxon>Metazoa</taxon>
        <taxon>Spiralia</taxon>
        <taxon>Lophotrochozoa</taxon>
        <taxon>Mollusca</taxon>
        <taxon>Bivalvia</taxon>
        <taxon>Autobranchia</taxon>
        <taxon>Heteroconchia</taxon>
        <taxon>Euheterodonta</taxon>
        <taxon>Imparidentia</taxon>
        <taxon>Neoheterodontei</taxon>
        <taxon>Myida</taxon>
        <taxon>Dreissenoidea</taxon>
        <taxon>Dreissenidae</taxon>
        <taxon>Dreissena</taxon>
    </lineage>
</organism>
<accession>A0A9D3Z0C0</accession>
<evidence type="ECO:0000313" key="3">
    <source>
        <dbReference type="Proteomes" id="UP000828390"/>
    </source>
</evidence>
<evidence type="ECO:0000313" key="2">
    <source>
        <dbReference type="EMBL" id="KAH3708325.1"/>
    </source>
</evidence>
<dbReference type="InterPro" id="IPR054465">
    <property type="entry name" value="Integrase_p58-like_C"/>
</dbReference>